<evidence type="ECO:0000256" key="6">
    <source>
        <dbReference type="SAM" id="Phobius"/>
    </source>
</evidence>
<feature type="domain" description="Ion transport" evidence="7">
    <location>
        <begin position="19"/>
        <end position="299"/>
    </location>
</feature>
<keyword evidence="9" id="KW-1185">Reference proteome</keyword>
<dbReference type="Proteomes" id="UP000515908">
    <property type="component" value="Chromosome 01"/>
</dbReference>
<feature type="transmembrane region" description="Helical" evidence="6">
    <location>
        <begin position="160"/>
        <end position="180"/>
    </location>
</feature>
<dbReference type="Gene3D" id="1.10.287.70">
    <property type="match status" value="1"/>
</dbReference>
<dbReference type="VEuPathDB" id="TriTrypDB:ADEAN_000008300"/>
<proteinExistence type="predicted"/>
<organism evidence="8 9">
    <name type="scientific">Angomonas deanei</name>
    <dbReference type="NCBI Taxonomy" id="59799"/>
    <lineage>
        <taxon>Eukaryota</taxon>
        <taxon>Discoba</taxon>
        <taxon>Euglenozoa</taxon>
        <taxon>Kinetoplastea</taxon>
        <taxon>Metakinetoplastina</taxon>
        <taxon>Trypanosomatida</taxon>
        <taxon>Trypanosomatidae</taxon>
        <taxon>Strigomonadinae</taxon>
        <taxon>Angomonas</taxon>
    </lineage>
</organism>
<feature type="transmembrane region" description="Helical" evidence="6">
    <location>
        <begin position="187"/>
        <end position="210"/>
    </location>
</feature>
<evidence type="ECO:0000256" key="5">
    <source>
        <dbReference type="SAM" id="Coils"/>
    </source>
</evidence>
<sequence length="482" mass="55714">MRKYIIPYLLNYCANEILYIAVIIMLVINLLMLIGLRHSTSPYRDGTSDEIELGINILGIIVICFHGMLLLQAVLGPGVVDVGISWSDWRISREEEISKKARKNIAASREEMLMSDPQLKKVPLYKKIFRSAYYLCTNGKVVRYAFFLFVSIMGYVHHRIWYTILLLQVSISSPVLSTLFRALTANVVPLILTFLLMIFVIFIFTTISFYKFTDLYDPLGSRGNGFNCYSLSQCLLVHLDTLRNTGGIGDTADWPTYYSKDGYGYWFSFFRLAYYVIVMLVVSNLFFGIIVDSLSTSRSIREYILVDQEKKCFICGVERNVFDLVKPGTYDIHIGEEHNMWQYVYFIHYLFNRKKSKLTGQEHYVMRMINSRDVTFFPIGQSIVLSSASFSSMKAAEKAAKKVQEEKKQEEIRKEAERNASTSEIVDALIRRNFEPLKKQLDDNKEAVDSLRGHMNDLNKTLRAQLRLQQQQEQPLSVQKRI</sequence>
<evidence type="ECO:0000259" key="7">
    <source>
        <dbReference type="Pfam" id="PF00520"/>
    </source>
</evidence>
<dbReference type="PANTHER" id="PTHR13715">
    <property type="entry name" value="RYANODINE RECEPTOR AND IP3 RECEPTOR"/>
    <property type="match status" value="1"/>
</dbReference>
<evidence type="ECO:0000313" key="8">
    <source>
        <dbReference type="EMBL" id="CAD2212671.1"/>
    </source>
</evidence>
<reference evidence="8 9" key="1">
    <citation type="submission" date="2020-08" db="EMBL/GenBank/DDBJ databases">
        <authorList>
            <person name="Newling K."/>
            <person name="Davey J."/>
            <person name="Forrester S."/>
        </authorList>
    </citation>
    <scope>NUCLEOTIDE SEQUENCE [LARGE SCALE GENOMIC DNA]</scope>
    <source>
        <strain evidence="9">Crithidia deanei Carvalho (ATCC PRA-265)</strain>
    </source>
</reference>
<comment type="subcellular location">
    <subcellularLocation>
        <location evidence="1">Membrane</location>
        <topology evidence="1">Multi-pass membrane protein</topology>
    </subcellularLocation>
</comment>
<evidence type="ECO:0000313" key="9">
    <source>
        <dbReference type="Proteomes" id="UP000515908"/>
    </source>
</evidence>
<dbReference type="GO" id="GO:0006816">
    <property type="term" value="P:calcium ion transport"/>
    <property type="evidence" value="ECO:0007669"/>
    <property type="project" value="InterPro"/>
</dbReference>
<dbReference type="EMBL" id="LR877145">
    <property type="protein sequence ID" value="CAD2212671.1"/>
    <property type="molecule type" value="Genomic_DNA"/>
</dbReference>
<name>A0A7G2C0E9_9TRYP</name>
<keyword evidence="2 6" id="KW-0812">Transmembrane</keyword>
<feature type="transmembrane region" description="Helical" evidence="6">
    <location>
        <begin position="12"/>
        <end position="35"/>
    </location>
</feature>
<feature type="transmembrane region" description="Helical" evidence="6">
    <location>
        <begin position="272"/>
        <end position="291"/>
    </location>
</feature>
<feature type="transmembrane region" description="Helical" evidence="6">
    <location>
        <begin position="55"/>
        <end position="80"/>
    </location>
</feature>
<feature type="coiled-coil region" evidence="5">
    <location>
        <begin position="393"/>
        <end position="420"/>
    </location>
</feature>
<evidence type="ECO:0000256" key="2">
    <source>
        <dbReference type="ARBA" id="ARBA00022692"/>
    </source>
</evidence>
<protein>
    <submittedName>
        <fullName evidence="8">Ion transport protein, putative</fullName>
    </submittedName>
</protein>
<dbReference type="GO" id="GO:0005216">
    <property type="term" value="F:monoatomic ion channel activity"/>
    <property type="evidence" value="ECO:0007669"/>
    <property type="project" value="InterPro"/>
</dbReference>
<dbReference type="InterPro" id="IPR015925">
    <property type="entry name" value="Ryanodine_IP3_receptor"/>
</dbReference>
<dbReference type="GO" id="GO:0016020">
    <property type="term" value="C:membrane"/>
    <property type="evidence" value="ECO:0007669"/>
    <property type="project" value="UniProtKB-SubCell"/>
</dbReference>
<accession>A0A7G2C0E9</accession>
<evidence type="ECO:0000256" key="3">
    <source>
        <dbReference type="ARBA" id="ARBA00022989"/>
    </source>
</evidence>
<keyword evidence="4 6" id="KW-0472">Membrane</keyword>
<dbReference type="PANTHER" id="PTHR13715:SF99">
    <property type="entry name" value="INOSITOL 1,4,5-TRISPHOSPHATE RECEPTOR-LIKE PROTEIN A"/>
    <property type="match status" value="1"/>
</dbReference>
<keyword evidence="3 6" id="KW-1133">Transmembrane helix</keyword>
<evidence type="ECO:0000256" key="4">
    <source>
        <dbReference type="ARBA" id="ARBA00023136"/>
    </source>
</evidence>
<dbReference type="AlphaFoldDB" id="A0A7G2C0E9"/>
<feature type="transmembrane region" description="Helical" evidence="6">
    <location>
        <begin position="132"/>
        <end position="154"/>
    </location>
</feature>
<evidence type="ECO:0000256" key="1">
    <source>
        <dbReference type="ARBA" id="ARBA00004141"/>
    </source>
</evidence>
<keyword evidence="5" id="KW-0175">Coiled coil</keyword>
<dbReference type="InterPro" id="IPR005821">
    <property type="entry name" value="Ion_trans_dom"/>
</dbReference>
<dbReference type="Pfam" id="PF00520">
    <property type="entry name" value="Ion_trans"/>
    <property type="match status" value="1"/>
</dbReference>
<gene>
    <name evidence="8" type="ORF">ADEAN_000008300</name>
</gene>